<organism evidence="3 4">
    <name type="scientific">Arthrobacter crystallopoietes BAB-32</name>
    <dbReference type="NCBI Taxonomy" id="1246476"/>
    <lineage>
        <taxon>Bacteria</taxon>
        <taxon>Bacillati</taxon>
        <taxon>Actinomycetota</taxon>
        <taxon>Actinomycetes</taxon>
        <taxon>Micrococcales</taxon>
        <taxon>Micrococcaceae</taxon>
        <taxon>Crystallibacter</taxon>
    </lineage>
</organism>
<reference evidence="3 4" key="1">
    <citation type="journal article" date="2013" name="Genome Announc.">
        <title>Draft Genome Sequence of Arthrobacter crystallopoietes Strain BAB-32, Revealing Genes for Bioremediation.</title>
        <authorList>
            <person name="Joshi M.N."/>
            <person name="Pandit A.S."/>
            <person name="Sharma A."/>
            <person name="Pandya R.V."/>
            <person name="Desai S.M."/>
            <person name="Saxena A.K."/>
            <person name="Bagatharia S.B."/>
        </authorList>
    </citation>
    <scope>NUCLEOTIDE SEQUENCE [LARGE SCALE GENOMIC DNA]</scope>
    <source>
        <strain evidence="3 4">BAB-32</strain>
    </source>
</reference>
<feature type="compositionally biased region" description="Polar residues" evidence="1">
    <location>
        <begin position="37"/>
        <end position="54"/>
    </location>
</feature>
<feature type="transmembrane region" description="Helical" evidence="2">
    <location>
        <begin position="64"/>
        <end position="84"/>
    </location>
</feature>
<sequence length="86" mass="8965">MVPLVKKPSGEPMPTRKELRTGMIQTVPAKKAEPAGSTPTAEPSAKSIGNSTAKNDPKPSHRRPWFAAAAAAAVACAILSWFLLAG</sequence>
<feature type="region of interest" description="Disordered" evidence="1">
    <location>
        <begin position="1"/>
        <end position="62"/>
    </location>
</feature>
<dbReference type="Proteomes" id="UP000010729">
    <property type="component" value="Unassembled WGS sequence"/>
</dbReference>
<evidence type="ECO:0000313" key="3">
    <source>
        <dbReference type="EMBL" id="EMY33705.1"/>
    </source>
</evidence>
<evidence type="ECO:0000256" key="1">
    <source>
        <dbReference type="SAM" id="MobiDB-lite"/>
    </source>
</evidence>
<keyword evidence="2" id="KW-1133">Transmembrane helix</keyword>
<dbReference type="EMBL" id="ANPE02000159">
    <property type="protein sequence ID" value="EMY33705.1"/>
    <property type="molecule type" value="Genomic_DNA"/>
</dbReference>
<proteinExistence type="predicted"/>
<name>N1UXD1_9MICC</name>
<dbReference type="AlphaFoldDB" id="N1UXD1"/>
<keyword evidence="2" id="KW-0472">Membrane</keyword>
<keyword evidence="2" id="KW-0812">Transmembrane</keyword>
<accession>N1UXD1</accession>
<gene>
    <name evidence="3" type="ORF">D477_013606</name>
</gene>
<evidence type="ECO:0000256" key="2">
    <source>
        <dbReference type="SAM" id="Phobius"/>
    </source>
</evidence>
<evidence type="ECO:0000313" key="4">
    <source>
        <dbReference type="Proteomes" id="UP000010729"/>
    </source>
</evidence>
<protein>
    <submittedName>
        <fullName evidence="3">Uncharacterized protein</fullName>
    </submittedName>
</protein>
<keyword evidence="4" id="KW-1185">Reference proteome</keyword>
<comment type="caution">
    <text evidence="3">The sequence shown here is derived from an EMBL/GenBank/DDBJ whole genome shotgun (WGS) entry which is preliminary data.</text>
</comment>